<evidence type="ECO:0000313" key="1">
    <source>
        <dbReference type="EMBL" id="PNT73243.1"/>
    </source>
</evidence>
<dbReference type="Proteomes" id="UP000008810">
    <property type="component" value="Chromosome 2"/>
</dbReference>
<reference evidence="2" key="3">
    <citation type="submission" date="2018-08" db="UniProtKB">
        <authorList>
            <consortium name="EnsemblPlants"/>
        </authorList>
    </citation>
    <scope>IDENTIFICATION</scope>
    <source>
        <strain evidence="2">cv. Bd21</strain>
    </source>
</reference>
<accession>A0A2K2DG36</accession>
<reference evidence="1" key="2">
    <citation type="submission" date="2017-06" db="EMBL/GenBank/DDBJ databases">
        <title>WGS assembly of Brachypodium distachyon.</title>
        <authorList>
            <consortium name="The International Brachypodium Initiative"/>
            <person name="Lucas S."/>
            <person name="Harmon-Smith M."/>
            <person name="Lail K."/>
            <person name="Tice H."/>
            <person name="Grimwood J."/>
            <person name="Bruce D."/>
            <person name="Barry K."/>
            <person name="Shu S."/>
            <person name="Lindquist E."/>
            <person name="Wang M."/>
            <person name="Pitluck S."/>
            <person name="Vogel J.P."/>
            <person name="Garvin D.F."/>
            <person name="Mockler T.C."/>
            <person name="Schmutz J."/>
            <person name="Rokhsar D."/>
            <person name="Bevan M.W."/>
        </authorList>
    </citation>
    <scope>NUCLEOTIDE SEQUENCE</scope>
    <source>
        <strain evidence="1">Bd21</strain>
    </source>
</reference>
<sequence>MDERSAVAVPLLCFLADAGQKKQERAGRPNPSRVAALVERVKLQVMYRGIADRVPSSPSRAVDLV</sequence>
<dbReference type="InParanoid" id="A0A2K2DG36"/>
<evidence type="ECO:0000313" key="3">
    <source>
        <dbReference type="Proteomes" id="UP000008810"/>
    </source>
</evidence>
<dbReference type="Gramene" id="PNT73243">
    <property type="protein sequence ID" value="PNT73243"/>
    <property type="gene ID" value="BRADI_2g55924v3"/>
</dbReference>
<keyword evidence="3" id="KW-1185">Reference proteome</keyword>
<dbReference type="EnsemblPlants" id="PNT73243">
    <property type="protein sequence ID" value="PNT73243"/>
    <property type="gene ID" value="BRADI_2g55924v3"/>
</dbReference>
<proteinExistence type="predicted"/>
<evidence type="ECO:0000313" key="2">
    <source>
        <dbReference type="EnsemblPlants" id="PNT73243"/>
    </source>
</evidence>
<name>A0A2K2DG36_BRADI</name>
<dbReference type="EMBL" id="CM000881">
    <property type="protein sequence ID" value="PNT73243.1"/>
    <property type="molecule type" value="Genomic_DNA"/>
</dbReference>
<protein>
    <submittedName>
        <fullName evidence="1 2">Uncharacterized protein</fullName>
    </submittedName>
</protein>
<organism evidence="1">
    <name type="scientific">Brachypodium distachyon</name>
    <name type="common">Purple false brome</name>
    <name type="synonym">Trachynia distachya</name>
    <dbReference type="NCBI Taxonomy" id="15368"/>
    <lineage>
        <taxon>Eukaryota</taxon>
        <taxon>Viridiplantae</taxon>
        <taxon>Streptophyta</taxon>
        <taxon>Embryophyta</taxon>
        <taxon>Tracheophyta</taxon>
        <taxon>Spermatophyta</taxon>
        <taxon>Magnoliopsida</taxon>
        <taxon>Liliopsida</taxon>
        <taxon>Poales</taxon>
        <taxon>Poaceae</taxon>
        <taxon>BOP clade</taxon>
        <taxon>Pooideae</taxon>
        <taxon>Stipodae</taxon>
        <taxon>Brachypodieae</taxon>
        <taxon>Brachypodium</taxon>
    </lineage>
</organism>
<gene>
    <name evidence="1" type="ORF">BRADI_2g55924v3</name>
</gene>
<dbReference type="AlphaFoldDB" id="A0A2K2DG36"/>
<reference evidence="1 2" key="1">
    <citation type="journal article" date="2010" name="Nature">
        <title>Genome sequencing and analysis of the model grass Brachypodium distachyon.</title>
        <authorList>
            <consortium name="International Brachypodium Initiative"/>
        </authorList>
    </citation>
    <scope>NUCLEOTIDE SEQUENCE [LARGE SCALE GENOMIC DNA]</scope>
    <source>
        <strain evidence="1 2">Bd21</strain>
    </source>
</reference>